<dbReference type="Gene3D" id="3.40.50.300">
    <property type="entry name" value="P-loop containing nucleotide triphosphate hydrolases"/>
    <property type="match status" value="1"/>
</dbReference>
<dbReference type="Gene3D" id="1.10.10.60">
    <property type="entry name" value="Homeodomain-like"/>
    <property type="match status" value="1"/>
</dbReference>
<evidence type="ECO:0000259" key="6">
    <source>
        <dbReference type="PROSITE" id="PS50045"/>
    </source>
</evidence>
<dbReference type="InterPro" id="IPR009057">
    <property type="entry name" value="Homeodomain-like_sf"/>
</dbReference>
<dbReference type="InterPro" id="IPR000014">
    <property type="entry name" value="PAS"/>
</dbReference>
<comment type="caution">
    <text evidence="9">The sequence shown here is derived from an EMBL/GenBank/DDBJ whole genome shotgun (WGS) entry which is preliminary data.</text>
</comment>
<name>A0A9D6V2L6_9BACT</name>
<evidence type="ECO:0000256" key="3">
    <source>
        <dbReference type="ARBA" id="ARBA00023015"/>
    </source>
</evidence>
<dbReference type="InterPro" id="IPR058031">
    <property type="entry name" value="AAA_lid_NorR"/>
</dbReference>
<dbReference type="InterPro" id="IPR001610">
    <property type="entry name" value="PAC"/>
</dbReference>
<dbReference type="GO" id="GO:0043565">
    <property type="term" value="F:sequence-specific DNA binding"/>
    <property type="evidence" value="ECO:0007669"/>
    <property type="project" value="InterPro"/>
</dbReference>
<feature type="domain" description="PAC" evidence="8">
    <location>
        <begin position="253"/>
        <end position="305"/>
    </location>
</feature>
<feature type="domain" description="PAC" evidence="8">
    <location>
        <begin position="1"/>
        <end position="17"/>
    </location>
</feature>
<keyword evidence="4" id="KW-0804">Transcription</keyword>
<dbReference type="PROSITE" id="PS50113">
    <property type="entry name" value="PAC"/>
    <property type="match status" value="3"/>
</dbReference>
<dbReference type="FunFam" id="3.40.50.300:FF:000006">
    <property type="entry name" value="DNA-binding transcriptional regulator NtrC"/>
    <property type="match status" value="1"/>
</dbReference>
<dbReference type="InterPro" id="IPR013656">
    <property type="entry name" value="PAS_4"/>
</dbReference>
<dbReference type="InterPro" id="IPR003593">
    <property type="entry name" value="AAA+_ATPase"/>
</dbReference>
<sequence>MARDVTDRKRAELDLKKSEARYSNLIKAIPDGVVAYNPQGKATYVNDGFIQLYGWTQEELGQPIPFVPPEEKERTLAAWEKTFQGEKVLLETKRVTKDSRILDIQLRTAILRDRDGNFSESIVIHRDISERKKAQEALQQAHDELELRVAERTAELAEINQQLRHEIAERKRAEEKLIESESRYRMLVENAPLGIIWCDLQGKVIQVNSNLVSILGSPPPEETRGANVLTYPPWVDAGISAQIRDCIESGGSRVYECPYTSEWVESAWLRLHMVPTRDNIGRADGVQAIVEDITDRKQAQTALADSEERFRAVFETAHDLIFLKNQDLVFTHVNPAFLKSLELKEYEVIGKTGADIFGVQEADYIEDLENRALAGQVVEATYNLTTRILSKTFHCIRVPMRSSSGETIGICGIARDITERKALELRCPRSAGRYRSRIMEATLEKARLAAQSESIVLLLGESGSGKDHLAKYLHDHSRRTGGPFFAINCAALAASLAESELFGHEPGSFTGSRGRKRGLLEMAEGGTLLLNEIGELSKELQAKLLTFLDTQSFTRVGGEKMIQVNARIVGATNRDLELEVSAGRFREDLYYRLNVFSIRVPSLRERKDDIPFLARDMLETLAMKLGRSMPPILDVSALEALARYDWPGNVRELRNVLERAMILCGGDVIKFHDISITERRTDDICDENEISVSVSLSGSRNMNEAIEKAKREMIVGALRRCSGNVSATARLLGVSRDALRHHMKMLELDRSSAAADN</sequence>
<feature type="domain" description="PAS" evidence="7">
    <location>
        <begin position="306"/>
        <end position="376"/>
    </location>
</feature>
<dbReference type="SUPFAM" id="SSF46689">
    <property type="entry name" value="Homeodomain-like"/>
    <property type="match status" value="1"/>
</dbReference>
<keyword evidence="2" id="KW-0067">ATP-binding</keyword>
<dbReference type="Pfam" id="PF25601">
    <property type="entry name" value="AAA_lid_14"/>
    <property type="match status" value="1"/>
</dbReference>
<dbReference type="PROSITE" id="PS50045">
    <property type="entry name" value="SIGMA54_INTERACT_4"/>
    <property type="match status" value="1"/>
</dbReference>
<dbReference type="Pfam" id="PF08448">
    <property type="entry name" value="PAS_4"/>
    <property type="match status" value="2"/>
</dbReference>
<dbReference type="InterPro" id="IPR000700">
    <property type="entry name" value="PAS-assoc_C"/>
</dbReference>
<dbReference type="Pfam" id="PF00158">
    <property type="entry name" value="Sigma54_activat"/>
    <property type="match status" value="1"/>
</dbReference>
<dbReference type="Gene3D" id="3.30.450.20">
    <property type="entry name" value="PAS domain"/>
    <property type="match status" value="3"/>
</dbReference>
<dbReference type="PRINTS" id="PR01590">
    <property type="entry name" value="HTHFIS"/>
</dbReference>
<keyword evidence="3" id="KW-0805">Transcription regulation</keyword>
<dbReference type="AlphaFoldDB" id="A0A9D6V2L6"/>
<proteinExistence type="predicted"/>
<feature type="coiled-coil region" evidence="5">
    <location>
        <begin position="128"/>
        <end position="190"/>
    </location>
</feature>
<evidence type="ECO:0000313" key="10">
    <source>
        <dbReference type="Proteomes" id="UP000807825"/>
    </source>
</evidence>
<dbReference type="Proteomes" id="UP000807825">
    <property type="component" value="Unassembled WGS sequence"/>
</dbReference>
<dbReference type="CDD" id="cd00009">
    <property type="entry name" value="AAA"/>
    <property type="match status" value="1"/>
</dbReference>
<feature type="domain" description="Sigma-54 factor interaction" evidence="6">
    <location>
        <begin position="435"/>
        <end position="662"/>
    </location>
</feature>
<dbReference type="PROSITE" id="PS50112">
    <property type="entry name" value="PAS"/>
    <property type="match status" value="3"/>
</dbReference>
<dbReference type="Pfam" id="PF00989">
    <property type="entry name" value="PAS"/>
    <property type="match status" value="1"/>
</dbReference>
<dbReference type="Pfam" id="PF02954">
    <property type="entry name" value="HTH_8"/>
    <property type="match status" value="1"/>
</dbReference>
<dbReference type="InterPro" id="IPR027417">
    <property type="entry name" value="P-loop_NTPase"/>
</dbReference>
<dbReference type="SMART" id="SM00091">
    <property type="entry name" value="PAS"/>
    <property type="match status" value="3"/>
</dbReference>
<feature type="domain" description="PAS" evidence="7">
    <location>
        <begin position="18"/>
        <end position="60"/>
    </location>
</feature>
<evidence type="ECO:0000256" key="1">
    <source>
        <dbReference type="ARBA" id="ARBA00022741"/>
    </source>
</evidence>
<dbReference type="SMART" id="SM00086">
    <property type="entry name" value="PAC"/>
    <property type="match status" value="3"/>
</dbReference>
<dbReference type="CDD" id="cd00130">
    <property type="entry name" value="PAS"/>
    <property type="match status" value="3"/>
</dbReference>
<dbReference type="InterPro" id="IPR013767">
    <property type="entry name" value="PAS_fold"/>
</dbReference>
<dbReference type="NCBIfam" id="TIGR00229">
    <property type="entry name" value="sensory_box"/>
    <property type="match status" value="3"/>
</dbReference>
<dbReference type="SUPFAM" id="SSF55785">
    <property type="entry name" value="PYP-like sensor domain (PAS domain)"/>
    <property type="match status" value="3"/>
</dbReference>
<dbReference type="InterPro" id="IPR035965">
    <property type="entry name" value="PAS-like_dom_sf"/>
</dbReference>
<gene>
    <name evidence="9" type="ORF">HY912_08575</name>
</gene>
<dbReference type="InterPro" id="IPR002078">
    <property type="entry name" value="Sigma_54_int"/>
</dbReference>
<dbReference type="InterPro" id="IPR002197">
    <property type="entry name" value="HTH_Fis"/>
</dbReference>
<dbReference type="GO" id="GO:0006355">
    <property type="term" value="P:regulation of DNA-templated transcription"/>
    <property type="evidence" value="ECO:0007669"/>
    <property type="project" value="InterPro"/>
</dbReference>
<feature type="domain" description="PAC" evidence="8">
    <location>
        <begin position="88"/>
        <end position="140"/>
    </location>
</feature>
<dbReference type="SMART" id="SM00382">
    <property type="entry name" value="AAA"/>
    <property type="match status" value="1"/>
</dbReference>
<evidence type="ECO:0000256" key="5">
    <source>
        <dbReference type="SAM" id="Coils"/>
    </source>
</evidence>
<accession>A0A9D6V2L6</accession>
<dbReference type="Gene3D" id="1.10.8.60">
    <property type="match status" value="1"/>
</dbReference>
<reference evidence="9" key="1">
    <citation type="submission" date="2020-07" db="EMBL/GenBank/DDBJ databases">
        <title>Huge and variable diversity of episymbiotic CPR bacteria and DPANN archaea in groundwater ecosystems.</title>
        <authorList>
            <person name="He C.Y."/>
            <person name="Keren R."/>
            <person name="Whittaker M."/>
            <person name="Farag I.F."/>
            <person name="Doudna J."/>
            <person name="Cate J.H.D."/>
            <person name="Banfield J.F."/>
        </authorList>
    </citation>
    <scope>NUCLEOTIDE SEQUENCE</scope>
    <source>
        <strain evidence="9">NC_groundwater_1664_Pr3_B-0.1um_52_9</strain>
    </source>
</reference>
<dbReference type="InterPro" id="IPR025944">
    <property type="entry name" value="Sigma_54_int_dom_CS"/>
</dbReference>
<feature type="domain" description="PAS" evidence="7">
    <location>
        <begin position="180"/>
        <end position="221"/>
    </location>
</feature>
<dbReference type="EMBL" id="JACRDE010000232">
    <property type="protein sequence ID" value="MBI5249535.1"/>
    <property type="molecule type" value="Genomic_DNA"/>
</dbReference>
<keyword evidence="1" id="KW-0547">Nucleotide-binding</keyword>
<evidence type="ECO:0000256" key="2">
    <source>
        <dbReference type="ARBA" id="ARBA00022840"/>
    </source>
</evidence>
<dbReference type="PANTHER" id="PTHR32071">
    <property type="entry name" value="TRANSCRIPTIONAL REGULATORY PROTEIN"/>
    <property type="match status" value="1"/>
</dbReference>
<dbReference type="PROSITE" id="PS00675">
    <property type="entry name" value="SIGMA54_INTERACT_1"/>
    <property type="match status" value="1"/>
</dbReference>
<dbReference type="SUPFAM" id="SSF52540">
    <property type="entry name" value="P-loop containing nucleoside triphosphate hydrolases"/>
    <property type="match status" value="1"/>
</dbReference>
<evidence type="ECO:0000259" key="8">
    <source>
        <dbReference type="PROSITE" id="PS50113"/>
    </source>
</evidence>
<evidence type="ECO:0000313" key="9">
    <source>
        <dbReference type="EMBL" id="MBI5249535.1"/>
    </source>
</evidence>
<keyword evidence="5" id="KW-0175">Coiled coil</keyword>
<dbReference type="PROSITE" id="PS00688">
    <property type="entry name" value="SIGMA54_INTERACT_3"/>
    <property type="match status" value="1"/>
</dbReference>
<dbReference type="InterPro" id="IPR025662">
    <property type="entry name" value="Sigma_54_int_dom_ATP-bd_1"/>
</dbReference>
<organism evidence="9 10">
    <name type="scientific">Desulfomonile tiedjei</name>
    <dbReference type="NCBI Taxonomy" id="2358"/>
    <lineage>
        <taxon>Bacteria</taxon>
        <taxon>Pseudomonadati</taxon>
        <taxon>Thermodesulfobacteriota</taxon>
        <taxon>Desulfomonilia</taxon>
        <taxon>Desulfomonilales</taxon>
        <taxon>Desulfomonilaceae</taxon>
        <taxon>Desulfomonile</taxon>
    </lineage>
</organism>
<protein>
    <submittedName>
        <fullName evidence="9">Sigma 54-interacting transcriptional regulator</fullName>
    </submittedName>
</protein>
<evidence type="ECO:0000259" key="7">
    <source>
        <dbReference type="PROSITE" id="PS50112"/>
    </source>
</evidence>
<dbReference type="GO" id="GO:0005524">
    <property type="term" value="F:ATP binding"/>
    <property type="evidence" value="ECO:0007669"/>
    <property type="project" value="UniProtKB-KW"/>
</dbReference>
<evidence type="ECO:0000256" key="4">
    <source>
        <dbReference type="ARBA" id="ARBA00023163"/>
    </source>
</evidence>